<evidence type="ECO:0000313" key="2">
    <source>
        <dbReference type="EMBL" id="GAA3872077.1"/>
    </source>
</evidence>
<comment type="caution">
    <text evidence="2">The sequence shown here is derived from an EMBL/GenBank/DDBJ whole genome shotgun (WGS) entry which is preliminary data.</text>
</comment>
<feature type="transmembrane region" description="Helical" evidence="1">
    <location>
        <begin position="32"/>
        <end position="60"/>
    </location>
</feature>
<dbReference type="Proteomes" id="UP001501563">
    <property type="component" value="Unassembled WGS sequence"/>
</dbReference>
<name>A0ABP7KBP1_9ACTN</name>
<proteinExistence type="predicted"/>
<keyword evidence="1" id="KW-0472">Membrane</keyword>
<keyword evidence="3" id="KW-1185">Reference proteome</keyword>
<keyword evidence="1" id="KW-1133">Transmembrane helix</keyword>
<sequence length="150" mass="16247">MLGRPYDAPLSAEGHCVETTKRRPPVGKKAEYSAAAWVIGWVVFLGSGYMASLVLISTWANCDIGTDGSYQIVAWVAASTGAATVSTVLWAVMRKLTGRRRILLPLVLTILATVILLWPELAVWYVSPGHPDSMCEPGGKPVGWPNWLPL</sequence>
<dbReference type="SUPFAM" id="SSF103473">
    <property type="entry name" value="MFS general substrate transporter"/>
    <property type="match status" value="1"/>
</dbReference>
<organism evidence="2 3">
    <name type="scientific">Streptomyces lannensis</name>
    <dbReference type="NCBI Taxonomy" id="766498"/>
    <lineage>
        <taxon>Bacteria</taxon>
        <taxon>Bacillati</taxon>
        <taxon>Actinomycetota</taxon>
        <taxon>Actinomycetes</taxon>
        <taxon>Kitasatosporales</taxon>
        <taxon>Streptomycetaceae</taxon>
        <taxon>Streptomyces</taxon>
    </lineage>
</organism>
<reference evidence="3" key="1">
    <citation type="journal article" date="2019" name="Int. J. Syst. Evol. Microbiol.">
        <title>The Global Catalogue of Microorganisms (GCM) 10K type strain sequencing project: providing services to taxonomists for standard genome sequencing and annotation.</title>
        <authorList>
            <consortium name="The Broad Institute Genomics Platform"/>
            <consortium name="The Broad Institute Genome Sequencing Center for Infectious Disease"/>
            <person name="Wu L."/>
            <person name="Ma J."/>
        </authorList>
    </citation>
    <scope>NUCLEOTIDE SEQUENCE [LARGE SCALE GENOMIC DNA]</scope>
    <source>
        <strain evidence="3">JCM 16578</strain>
    </source>
</reference>
<evidence type="ECO:0000313" key="3">
    <source>
        <dbReference type="Proteomes" id="UP001501563"/>
    </source>
</evidence>
<feature type="transmembrane region" description="Helical" evidence="1">
    <location>
        <begin position="104"/>
        <end position="126"/>
    </location>
</feature>
<keyword evidence="1" id="KW-0812">Transmembrane</keyword>
<dbReference type="InterPro" id="IPR036259">
    <property type="entry name" value="MFS_trans_sf"/>
</dbReference>
<accession>A0ABP7KBP1</accession>
<protein>
    <recommendedName>
        <fullName evidence="4">Integral membrane protein</fullName>
    </recommendedName>
</protein>
<evidence type="ECO:0000256" key="1">
    <source>
        <dbReference type="SAM" id="Phobius"/>
    </source>
</evidence>
<gene>
    <name evidence="2" type="ORF">GCM10022207_41920</name>
</gene>
<dbReference type="EMBL" id="BAAAZA010000010">
    <property type="protein sequence ID" value="GAA3872077.1"/>
    <property type="molecule type" value="Genomic_DNA"/>
</dbReference>
<feature type="transmembrane region" description="Helical" evidence="1">
    <location>
        <begin position="72"/>
        <end position="92"/>
    </location>
</feature>
<evidence type="ECO:0008006" key="4">
    <source>
        <dbReference type="Google" id="ProtNLM"/>
    </source>
</evidence>